<dbReference type="AlphaFoldDB" id="A0A1G9DDU9"/>
<evidence type="ECO:0000256" key="2">
    <source>
        <dbReference type="ARBA" id="ARBA00023015"/>
    </source>
</evidence>
<gene>
    <name evidence="6" type="ORF">SAMN05421823_10390</name>
</gene>
<dbReference type="STRING" id="1075417.SAMN05421823_10390"/>
<feature type="domain" description="HTH deoR-type" evidence="5">
    <location>
        <begin position="14"/>
        <end position="69"/>
    </location>
</feature>
<dbReference type="GO" id="GO:0003677">
    <property type="term" value="F:DNA binding"/>
    <property type="evidence" value="ECO:0007669"/>
    <property type="project" value="UniProtKB-KW"/>
</dbReference>
<dbReference type="GO" id="GO:0003700">
    <property type="term" value="F:DNA-binding transcription factor activity"/>
    <property type="evidence" value="ECO:0007669"/>
    <property type="project" value="InterPro"/>
</dbReference>
<dbReference type="SMART" id="SM01134">
    <property type="entry name" value="DeoRC"/>
    <property type="match status" value="1"/>
</dbReference>
<dbReference type="Gene3D" id="1.10.10.10">
    <property type="entry name" value="Winged helix-like DNA-binding domain superfamily/Winged helix DNA-binding domain"/>
    <property type="match status" value="1"/>
</dbReference>
<name>A0A1G9DDU9_9BACT</name>
<dbReference type="SUPFAM" id="SSF46785">
    <property type="entry name" value="Winged helix' DNA-binding domain"/>
    <property type="match status" value="1"/>
</dbReference>
<dbReference type="SUPFAM" id="SSF100950">
    <property type="entry name" value="NagB/RpiA/CoA transferase-like"/>
    <property type="match status" value="1"/>
</dbReference>
<dbReference type="PANTHER" id="PTHR30363">
    <property type="entry name" value="HTH-TYPE TRANSCRIPTIONAL REGULATOR SRLR-RELATED"/>
    <property type="match status" value="1"/>
</dbReference>
<dbReference type="InterPro" id="IPR050313">
    <property type="entry name" value="Carb_Metab_HTH_regulators"/>
</dbReference>
<evidence type="ECO:0000256" key="3">
    <source>
        <dbReference type="ARBA" id="ARBA00023125"/>
    </source>
</evidence>
<dbReference type="EMBL" id="FNFO01000003">
    <property type="protein sequence ID" value="SDK61994.1"/>
    <property type="molecule type" value="Genomic_DNA"/>
</dbReference>
<dbReference type="PANTHER" id="PTHR30363:SF4">
    <property type="entry name" value="GLYCEROL-3-PHOSPHATE REGULON REPRESSOR"/>
    <property type="match status" value="1"/>
</dbReference>
<dbReference type="Pfam" id="PF00455">
    <property type="entry name" value="DeoRC"/>
    <property type="match status" value="1"/>
</dbReference>
<dbReference type="RefSeq" id="WP_089680981.1">
    <property type="nucleotide sequence ID" value="NZ_FNFO01000003.1"/>
</dbReference>
<dbReference type="PRINTS" id="PR00037">
    <property type="entry name" value="HTHLACR"/>
</dbReference>
<evidence type="ECO:0000313" key="6">
    <source>
        <dbReference type="EMBL" id="SDK61994.1"/>
    </source>
</evidence>
<sequence>MCFGIKTHKNALLREERLQYILLQLRATKRVTSTALSEALQVSDDTIRRDLHELAEQGLLRKVHGGAIPLPTSPLLYAERLQFAQPEKSRLAQKALPFLESDTLILLDGGTTNLAVAKALPADFQATIFTNSVPIAQELMTRPRIELVILGGRVFKQAQVMVGSEAIRMLDDVRATICLLGACSVHPDVGVSVPDREEAQLKRKMVACSARTLLLATHEKLDTASHYIVCPYDSLDTLIAEPALSAAQQKAYAAGNVTLL</sequence>
<evidence type="ECO:0000256" key="1">
    <source>
        <dbReference type="ARBA" id="ARBA00022491"/>
    </source>
</evidence>
<dbReference type="Proteomes" id="UP000198510">
    <property type="component" value="Unassembled WGS sequence"/>
</dbReference>
<dbReference type="InterPro" id="IPR036388">
    <property type="entry name" value="WH-like_DNA-bd_sf"/>
</dbReference>
<evidence type="ECO:0000256" key="4">
    <source>
        <dbReference type="ARBA" id="ARBA00023163"/>
    </source>
</evidence>
<dbReference type="InterPro" id="IPR037171">
    <property type="entry name" value="NagB/RpiA_transferase-like"/>
</dbReference>
<dbReference type="OrthoDB" id="9797223at2"/>
<dbReference type="Gene3D" id="3.40.50.1360">
    <property type="match status" value="1"/>
</dbReference>
<keyword evidence="3 6" id="KW-0238">DNA-binding</keyword>
<dbReference type="PROSITE" id="PS00894">
    <property type="entry name" value="HTH_DEOR_1"/>
    <property type="match status" value="1"/>
</dbReference>
<reference evidence="6 7" key="1">
    <citation type="submission" date="2016-10" db="EMBL/GenBank/DDBJ databases">
        <authorList>
            <person name="de Groot N.N."/>
        </authorList>
    </citation>
    <scope>NUCLEOTIDE SEQUENCE [LARGE SCALE GENOMIC DNA]</scope>
    <source>
        <strain evidence="6 7">DSM 25186</strain>
    </source>
</reference>
<dbReference type="InterPro" id="IPR018356">
    <property type="entry name" value="Tscrpt_reg_HTH_DeoR_CS"/>
</dbReference>
<dbReference type="InterPro" id="IPR036390">
    <property type="entry name" value="WH_DNA-bd_sf"/>
</dbReference>
<proteinExistence type="predicted"/>
<protein>
    <submittedName>
        <fullName evidence="6">DNA-binding transcriptional regulator of sugar metabolism, DeoR/GlpR family</fullName>
    </submittedName>
</protein>
<dbReference type="SMART" id="SM00420">
    <property type="entry name" value="HTH_DEOR"/>
    <property type="match status" value="1"/>
</dbReference>
<evidence type="ECO:0000259" key="5">
    <source>
        <dbReference type="PROSITE" id="PS51000"/>
    </source>
</evidence>
<keyword evidence="1" id="KW-0678">Repressor</keyword>
<dbReference type="InterPro" id="IPR001034">
    <property type="entry name" value="DeoR_HTH"/>
</dbReference>
<keyword evidence="2" id="KW-0805">Transcription regulation</keyword>
<evidence type="ECO:0000313" key="7">
    <source>
        <dbReference type="Proteomes" id="UP000198510"/>
    </source>
</evidence>
<keyword evidence="4" id="KW-0804">Transcription</keyword>
<dbReference type="Pfam" id="PF08220">
    <property type="entry name" value="HTH_DeoR"/>
    <property type="match status" value="1"/>
</dbReference>
<dbReference type="PROSITE" id="PS51000">
    <property type="entry name" value="HTH_DEOR_2"/>
    <property type="match status" value="1"/>
</dbReference>
<dbReference type="InterPro" id="IPR014036">
    <property type="entry name" value="DeoR-like_C"/>
</dbReference>
<organism evidence="6 7">
    <name type="scientific">Catalinimonas alkaloidigena</name>
    <dbReference type="NCBI Taxonomy" id="1075417"/>
    <lineage>
        <taxon>Bacteria</taxon>
        <taxon>Pseudomonadati</taxon>
        <taxon>Bacteroidota</taxon>
        <taxon>Cytophagia</taxon>
        <taxon>Cytophagales</taxon>
        <taxon>Catalimonadaceae</taxon>
        <taxon>Catalinimonas</taxon>
    </lineage>
</organism>
<accession>A0A1G9DDU9</accession>
<keyword evidence="7" id="KW-1185">Reference proteome</keyword>